<name>A0A9P1DNR6_9DINO</name>
<evidence type="ECO:0000313" key="4">
    <source>
        <dbReference type="EMBL" id="CAL4801031.1"/>
    </source>
</evidence>
<dbReference type="Proteomes" id="UP001152797">
    <property type="component" value="Unassembled WGS sequence"/>
</dbReference>
<gene>
    <name evidence="2" type="ORF">C1SCF055_LOCUS38672</name>
</gene>
<evidence type="ECO:0000313" key="2">
    <source>
        <dbReference type="EMBL" id="CAI4013719.1"/>
    </source>
</evidence>
<proteinExistence type="predicted"/>
<dbReference type="EMBL" id="CAMXCT020006001">
    <property type="protein sequence ID" value="CAL1167094.1"/>
    <property type="molecule type" value="Genomic_DNA"/>
</dbReference>
<sequence length="292" mass="33707">MVASKRRLRTGNRKKTFARKQHVGRKISSTSPVHSFQTDVLDHAETEPRAYCHVVPVLQLVSKHFQIKPNKLQIWDPYFCKGTMVKHLADLGFHSVRNVNEDFYKVQQTGVPDHHVLLTNPPYSSDHLERCLTFCVESTKPCILLLPCWVAKKPYFSKLFGCRDNHIFFIASLQRYNYTMPADLVPESCKPSWVGDDGQTSPFQSCWYVYLPPPFKPGIFFENLKCNMAKSGPFDCVLAKRLQSVKWKLKKTRAQGGQGRPEAECHDQEKRKRKKHRQKCERPAVPGTVEFD</sequence>
<organism evidence="2">
    <name type="scientific">Cladocopium goreaui</name>
    <dbReference type="NCBI Taxonomy" id="2562237"/>
    <lineage>
        <taxon>Eukaryota</taxon>
        <taxon>Sar</taxon>
        <taxon>Alveolata</taxon>
        <taxon>Dinophyceae</taxon>
        <taxon>Suessiales</taxon>
        <taxon>Symbiodiniaceae</taxon>
        <taxon>Cladocopium</taxon>
    </lineage>
</organism>
<dbReference type="EMBL" id="CAMXCT030006001">
    <property type="protein sequence ID" value="CAL4801031.1"/>
    <property type="molecule type" value="Genomic_DNA"/>
</dbReference>
<reference evidence="3" key="2">
    <citation type="submission" date="2024-04" db="EMBL/GenBank/DDBJ databases">
        <authorList>
            <person name="Chen Y."/>
            <person name="Shah S."/>
            <person name="Dougan E. K."/>
            <person name="Thang M."/>
            <person name="Chan C."/>
        </authorList>
    </citation>
    <scope>NUCLEOTIDE SEQUENCE [LARGE SCALE GENOMIC DNA]</scope>
</reference>
<reference evidence="2" key="1">
    <citation type="submission" date="2022-10" db="EMBL/GenBank/DDBJ databases">
        <authorList>
            <person name="Chen Y."/>
            <person name="Dougan E. K."/>
            <person name="Chan C."/>
            <person name="Rhodes N."/>
            <person name="Thang M."/>
        </authorList>
    </citation>
    <scope>NUCLEOTIDE SEQUENCE</scope>
</reference>
<keyword evidence="5" id="KW-1185">Reference proteome</keyword>
<evidence type="ECO:0000256" key="1">
    <source>
        <dbReference type="SAM" id="MobiDB-lite"/>
    </source>
</evidence>
<protein>
    <submittedName>
        <fullName evidence="4">Poly(A) RNA polymerase GLD2-B</fullName>
    </submittedName>
</protein>
<dbReference type="EMBL" id="CAMXCT010006001">
    <property type="protein sequence ID" value="CAI4013719.1"/>
    <property type="molecule type" value="Genomic_DNA"/>
</dbReference>
<evidence type="ECO:0000313" key="3">
    <source>
        <dbReference type="EMBL" id="CAL1167094.1"/>
    </source>
</evidence>
<evidence type="ECO:0000313" key="5">
    <source>
        <dbReference type="Proteomes" id="UP001152797"/>
    </source>
</evidence>
<accession>A0A9P1DNR6</accession>
<dbReference type="PANTHER" id="PTHR39444:SF3">
    <property type="entry name" value="SITE-SPECIFIC DNA-METHYLTRANSFERASE (ADENINE-SPECIFIC)"/>
    <property type="match status" value="1"/>
</dbReference>
<dbReference type="PANTHER" id="PTHR39444">
    <property type="entry name" value="SITE-SPECIFIC DNA-METHYLTRANSFERASE (ADENINE-SPECIFIC)"/>
    <property type="match status" value="1"/>
</dbReference>
<comment type="caution">
    <text evidence="2">The sequence shown here is derived from an EMBL/GenBank/DDBJ whole genome shotgun (WGS) entry which is preliminary data.</text>
</comment>
<dbReference type="OrthoDB" id="203687at2759"/>
<dbReference type="AlphaFoldDB" id="A0A9P1DNR6"/>
<feature type="compositionally biased region" description="Basic and acidic residues" evidence="1">
    <location>
        <begin position="261"/>
        <end position="270"/>
    </location>
</feature>
<feature type="region of interest" description="Disordered" evidence="1">
    <location>
        <begin position="250"/>
        <end position="292"/>
    </location>
</feature>
<feature type="region of interest" description="Disordered" evidence="1">
    <location>
        <begin position="1"/>
        <end position="24"/>
    </location>
</feature>